<feature type="binding site" evidence="8">
    <location>
        <position position="172"/>
    </location>
    <ligand>
        <name>Mn(2+)</name>
        <dbReference type="ChEBI" id="CHEBI:29035"/>
    </ligand>
</feature>
<name>A0A9X4QXS1_9BACL</name>
<dbReference type="RefSeq" id="WP_277539693.1">
    <property type="nucleotide sequence ID" value="NZ_JAPDIA010000009.1"/>
</dbReference>
<evidence type="ECO:0000256" key="9">
    <source>
        <dbReference type="PIRSR" id="PIRSR601088-4"/>
    </source>
</evidence>
<evidence type="ECO:0000256" key="6">
    <source>
        <dbReference type="ARBA" id="ARBA00023295"/>
    </source>
</evidence>
<organism evidence="12 13">
    <name type="scientific">Cohnella rhizosphaerae</name>
    <dbReference type="NCBI Taxonomy" id="1457232"/>
    <lineage>
        <taxon>Bacteria</taxon>
        <taxon>Bacillati</taxon>
        <taxon>Bacillota</taxon>
        <taxon>Bacilli</taxon>
        <taxon>Bacillales</taxon>
        <taxon>Paenibacillaceae</taxon>
        <taxon>Cohnella</taxon>
    </lineage>
</organism>
<keyword evidence="13" id="KW-1185">Reference proteome</keyword>
<dbReference type="SUPFAM" id="SSF51735">
    <property type="entry name" value="NAD(P)-binding Rossmann-fold domains"/>
    <property type="match status" value="1"/>
</dbReference>
<keyword evidence="5 8" id="KW-0464">Manganese</keyword>
<keyword evidence="4 10" id="KW-0520">NAD</keyword>
<comment type="caution">
    <text evidence="12">The sequence shown here is derived from an EMBL/GenBank/DDBJ whole genome shotgun (WGS) entry which is preliminary data.</text>
</comment>
<evidence type="ECO:0000256" key="1">
    <source>
        <dbReference type="ARBA" id="ARBA00010141"/>
    </source>
</evidence>
<feature type="binding site" evidence="7">
    <location>
        <position position="97"/>
    </location>
    <ligand>
        <name>substrate</name>
    </ligand>
</feature>
<evidence type="ECO:0000256" key="10">
    <source>
        <dbReference type="RuleBase" id="RU361152"/>
    </source>
</evidence>
<dbReference type="Proteomes" id="UP001153404">
    <property type="component" value="Unassembled WGS sequence"/>
</dbReference>
<evidence type="ECO:0000259" key="11">
    <source>
        <dbReference type="Pfam" id="PF11975"/>
    </source>
</evidence>
<keyword evidence="8" id="KW-0533">Nickel</keyword>
<dbReference type="InterPro" id="IPR036291">
    <property type="entry name" value="NAD(P)-bd_dom_sf"/>
</dbReference>
<gene>
    <name evidence="12" type="ORF">OMP40_34495</name>
</gene>
<feature type="binding site" evidence="8">
    <location>
        <position position="202"/>
    </location>
    <ligand>
        <name>Mn(2+)</name>
        <dbReference type="ChEBI" id="CHEBI:29035"/>
    </ligand>
</feature>
<dbReference type="InterPro" id="IPR022616">
    <property type="entry name" value="Glyco_hydro_4_C"/>
</dbReference>
<feature type="binding site" evidence="7">
    <location>
        <position position="151"/>
    </location>
    <ligand>
        <name>substrate</name>
    </ligand>
</feature>
<proteinExistence type="inferred from homology"/>
<dbReference type="Gene3D" id="3.40.50.720">
    <property type="entry name" value="NAD(P)-binding Rossmann-like Domain"/>
    <property type="match status" value="1"/>
</dbReference>
<dbReference type="PROSITE" id="PS01324">
    <property type="entry name" value="GLYCOSYL_HYDROL_F4"/>
    <property type="match status" value="1"/>
</dbReference>
<dbReference type="InterPro" id="IPR015955">
    <property type="entry name" value="Lactate_DH/Glyco_Ohase_4_C"/>
</dbReference>
<dbReference type="PRINTS" id="PR00732">
    <property type="entry name" value="GLHYDRLASE4"/>
</dbReference>
<keyword evidence="3 10" id="KW-0378">Hydrolase</keyword>
<evidence type="ECO:0000256" key="5">
    <source>
        <dbReference type="ARBA" id="ARBA00023211"/>
    </source>
</evidence>
<evidence type="ECO:0000256" key="4">
    <source>
        <dbReference type="ARBA" id="ARBA00023027"/>
    </source>
</evidence>
<dbReference type="PANTHER" id="PTHR32092:SF5">
    <property type="entry name" value="6-PHOSPHO-BETA-GLUCOSIDASE"/>
    <property type="match status" value="1"/>
</dbReference>
<evidence type="ECO:0000313" key="12">
    <source>
        <dbReference type="EMBL" id="MDG0813822.1"/>
    </source>
</evidence>
<dbReference type="AlphaFoldDB" id="A0A9X4QXS1"/>
<dbReference type="Gene3D" id="3.90.110.10">
    <property type="entry name" value="Lactate dehydrogenase/glycoside hydrolase, family 4, C-terminal"/>
    <property type="match status" value="1"/>
</dbReference>
<keyword evidence="6 10" id="KW-0326">Glycosidase</keyword>
<dbReference type="PANTHER" id="PTHR32092">
    <property type="entry name" value="6-PHOSPHO-BETA-GLUCOSIDASE-RELATED"/>
    <property type="match status" value="1"/>
</dbReference>
<dbReference type="Pfam" id="PF11975">
    <property type="entry name" value="Glyco_hydro_4C"/>
    <property type="match status" value="1"/>
</dbReference>
<dbReference type="GO" id="GO:0046872">
    <property type="term" value="F:metal ion binding"/>
    <property type="evidence" value="ECO:0007669"/>
    <property type="project" value="UniProtKB-KW"/>
</dbReference>
<keyword evidence="8" id="KW-0170">Cobalt</keyword>
<dbReference type="SUPFAM" id="SSF56327">
    <property type="entry name" value="LDH C-terminal domain-like"/>
    <property type="match status" value="1"/>
</dbReference>
<evidence type="ECO:0000256" key="3">
    <source>
        <dbReference type="ARBA" id="ARBA00022801"/>
    </source>
</evidence>
<dbReference type="EMBL" id="JAPDIA010000009">
    <property type="protein sequence ID" value="MDG0813822.1"/>
    <property type="molecule type" value="Genomic_DNA"/>
</dbReference>
<dbReference type="InterPro" id="IPR001088">
    <property type="entry name" value="Glyco_hydro_4"/>
</dbReference>
<dbReference type="InterPro" id="IPR019802">
    <property type="entry name" value="GlycHydrolase_4_CS"/>
</dbReference>
<evidence type="ECO:0000256" key="7">
    <source>
        <dbReference type="PIRSR" id="PIRSR601088-2"/>
    </source>
</evidence>
<evidence type="ECO:0000313" key="13">
    <source>
        <dbReference type="Proteomes" id="UP001153404"/>
    </source>
</evidence>
<reference evidence="12" key="1">
    <citation type="submission" date="2022-10" db="EMBL/GenBank/DDBJ databases">
        <title>Comparative genomic analysis of Cohnella hashimotonis sp. nov., isolated from the International Space Station.</title>
        <authorList>
            <person name="Simpson A."/>
            <person name="Venkateswaran K."/>
        </authorList>
    </citation>
    <scope>NUCLEOTIDE SEQUENCE</scope>
    <source>
        <strain evidence="12">DSM 28161</strain>
    </source>
</reference>
<protein>
    <submittedName>
        <fullName evidence="12">6-phospho-beta-glucosidase</fullName>
    </submittedName>
</protein>
<evidence type="ECO:0000256" key="8">
    <source>
        <dbReference type="PIRSR" id="PIRSR601088-3"/>
    </source>
</evidence>
<keyword evidence="8" id="KW-0408">Iron</keyword>
<accession>A0A9X4QXS1</accession>
<dbReference type="Pfam" id="PF02056">
    <property type="entry name" value="Glyco_hydro_4"/>
    <property type="match status" value="1"/>
</dbReference>
<keyword evidence="2 8" id="KW-0479">Metal-binding</keyword>
<feature type="domain" description="Glycosyl hydrolase family 4 C-terminal" evidence="11">
    <location>
        <begin position="197"/>
        <end position="413"/>
    </location>
</feature>
<feature type="site" description="Increases basicity of active site Tyr" evidence="9">
    <location>
        <position position="113"/>
    </location>
</feature>
<sequence length="442" mass="48222">MTRQHLKVAVIGGGSSYTPELIDGILRYHDEFPVRELVLADIEAGAEKLAIVAELARRMIARSGKEIALRTTLDRREAIAGADFVTTQLRVGMLEARSLDEKIPLSHGLIGQETTGAGGFAKALRTVPVILDICRDMEELAPDAFLVNFTNPAGLVTEAVLKHSRIKTVGLCNLPIDTKMQIAALYGVEPERVFIEMAGINHLHWTTRVLLDGEDVTASFLKTLASGKGLTVKNVPDLEWDAAFIASLGALPCSYHRYYYMKNEMLAELASDFERTGRTRADEVKSVEAELFDIYRRPEVTEKPKQLEKRGGAYYSEAAVRLMKSIYADKGDIQVVNVRNGGIVSCLPDDASIEVNCVIKADGAHPLQLAAPLSPQIRGLLQLVKSYEELTIEAAVHGDRRAALQALTVHPLVGDAALAKTVLADILEANAAYLPQFATLVP</sequence>
<dbReference type="CDD" id="cd05296">
    <property type="entry name" value="GH4_P_beta_glucosidase"/>
    <property type="match status" value="1"/>
</dbReference>
<comment type="similarity">
    <text evidence="1 10">Belongs to the glycosyl hydrolase 4 family.</text>
</comment>
<dbReference type="GO" id="GO:0016616">
    <property type="term" value="F:oxidoreductase activity, acting on the CH-OH group of donors, NAD or NADP as acceptor"/>
    <property type="evidence" value="ECO:0007669"/>
    <property type="project" value="InterPro"/>
</dbReference>
<dbReference type="GO" id="GO:0005975">
    <property type="term" value="P:carbohydrate metabolic process"/>
    <property type="evidence" value="ECO:0007669"/>
    <property type="project" value="InterPro"/>
</dbReference>
<dbReference type="GO" id="GO:0004553">
    <property type="term" value="F:hydrolase activity, hydrolyzing O-glycosyl compounds"/>
    <property type="evidence" value="ECO:0007669"/>
    <property type="project" value="InterPro"/>
</dbReference>
<evidence type="ECO:0000256" key="2">
    <source>
        <dbReference type="ARBA" id="ARBA00022723"/>
    </source>
</evidence>
<comment type="cofactor">
    <cofactor evidence="10">
        <name>NAD(+)</name>
        <dbReference type="ChEBI" id="CHEBI:57540"/>
    </cofactor>
    <text evidence="10">Binds 1 NAD(+) per subunit.</text>
</comment>